<protein>
    <submittedName>
        <fullName evidence="2">Uncharacterized protein</fullName>
    </submittedName>
</protein>
<evidence type="ECO:0000313" key="2">
    <source>
        <dbReference type="EMBL" id="TQM63735.1"/>
    </source>
</evidence>
<proteinExistence type="predicted"/>
<name>A0A543HZR0_9MICO</name>
<reference evidence="2 3" key="1">
    <citation type="submission" date="2019-06" db="EMBL/GenBank/DDBJ databases">
        <title>Genome sequencing of plant associated microbes to promote plant fitness in Sorghum bicolor and Oryza sativa.</title>
        <authorList>
            <person name="Coleman-Derr D."/>
        </authorList>
    </citation>
    <scope>NUCLEOTIDE SEQUENCE [LARGE SCALE GENOMIC DNA]</scope>
    <source>
        <strain evidence="2 3">KV-663</strain>
    </source>
</reference>
<dbReference type="EMBL" id="VFPM01000001">
    <property type="protein sequence ID" value="TQM63735.1"/>
    <property type="molecule type" value="Genomic_DNA"/>
</dbReference>
<keyword evidence="3" id="KW-1185">Reference proteome</keyword>
<dbReference type="AlphaFoldDB" id="A0A543HZR0"/>
<accession>A0A543HZR0</accession>
<evidence type="ECO:0000256" key="1">
    <source>
        <dbReference type="SAM" id="MobiDB-lite"/>
    </source>
</evidence>
<gene>
    <name evidence="2" type="ORF">FBY41_0081</name>
</gene>
<organism evidence="2 3">
    <name type="scientific">Humibacillus xanthopallidus</name>
    <dbReference type="NCBI Taxonomy" id="412689"/>
    <lineage>
        <taxon>Bacteria</taxon>
        <taxon>Bacillati</taxon>
        <taxon>Actinomycetota</taxon>
        <taxon>Actinomycetes</taxon>
        <taxon>Micrococcales</taxon>
        <taxon>Intrasporangiaceae</taxon>
        <taxon>Humibacillus</taxon>
    </lineage>
</organism>
<evidence type="ECO:0000313" key="3">
    <source>
        <dbReference type="Proteomes" id="UP000316747"/>
    </source>
</evidence>
<dbReference type="Proteomes" id="UP000316747">
    <property type="component" value="Unassembled WGS sequence"/>
</dbReference>
<sequence length="66" mass="6594">MLGGHGGSTQCASSEVVDLTFVIDGGHPNRAGSPDLATRLAAGTDEMQNEGITPNDRGDVVAQAAG</sequence>
<comment type="caution">
    <text evidence="2">The sequence shown here is derived from an EMBL/GenBank/DDBJ whole genome shotgun (WGS) entry which is preliminary data.</text>
</comment>
<feature type="region of interest" description="Disordered" evidence="1">
    <location>
        <begin position="46"/>
        <end position="66"/>
    </location>
</feature>